<dbReference type="InterPro" id="IPR013154">
    <property type="entry name" value="ADH-like_N"/>
</dbReference>
<evidence type="ECO:0000256" key="1">
    <source>
        <dbReference type="ARBA" id="ARBA00001947"/>
    </source>
</evidence>
<comment type="similarity">
    <text evidence="5">Belongs to the zinc-containing alcohol dehydrogenase family.</text>
</comment>
<sequence length="355" mass="38356">MSEGFVGFAALKPYVPGQGEPAIQLHEFESRPLRPSDVEIEVSACGICGTDIHHLTDGWKRATYPLIPGHEFVGRVIKVGGEVKQLKVGDRVGVSPSSSSCGECKECTSGFGQLCAKKIVTYNGVFEGYRTYGGYANKVRVQEPWAIKMPENISDEEGAPLLCAGITTFLPFKHHKIGPNDRVGILGIGGLGHLAIQWARAFSCKSVVVISTSASKEEEAKRLGATDFVVNTPENLKKLTSSLDVLLVCGSGSSTNWNALLNLLDNHGKLVMLDLPEKPMTFAPTALIYKHLSMVGSFVGSNVDLAEMLELASKADVRPMIEKVGNTCEEVNKGIDKLMSGKVRYRVVICGKGRF</sequence>
<comment type="cofactor">
    <cofactor evidence="1 5">
        <name>Zn(2+)</name>
        <dbReference type="ChEBI" id="CHEBI:29105"/>
    </cofactor>
</comment>
<dbReference type="OrthoDB" id="1879366at2759"/>
<keyword evidence="4" id="KW-0560">Oxidoreductase</keyword>
<dbReference type="SMART" id="SM00829">
    <property type="entry name" value="PKS_ER"/>
    <property type="match status" value="1"/>
</dbReference>
<dbReference type="Proteomes" id="UP000654370">
    <property type="component" value="Unassembled WGS sequence"/>
</dbReference>
<dbReference type="Gene3D" id="3.90.180.10">
    <property type="entry name" value="Medium-chain alcohol dehydrogenases, catalytic domain"/>
    <property type="match status" value="1"/>
</dbReference>
<dbReference type="PANTHER" id="PTHR42683">
    <property type="entry name" value="ALDEHYDE REDUCTASE"/>
    <property type="match status" value="1"/>
</dbReference>
<evidence type="ECO:0000256" key="2">
    <source>
        <dbReference type="ARBA" id="ARBA00022723"/>
    </source>
</evidence>
<keyword evidence="3 5" id="KW-0862">Zinc</keyword>
<evidence type="ECO:0000256" key="3">
    <source>
        <dbReference type="ARBA" id="ARBA00022833"/>
    </source>
</evidence>
<dbReference type="GO" id="GO:0008270">
    <property type="term" value="F:zinc ion binding"/>
    <property type="evidence" value="ECO:0007669"/>
    <property type="project" value="InterPro"/>
</dbReference>
<keyword evidence="8" id="KW-1185">Reference proteome</keyword>
<dbReference type="AlphaFoldDB" id="A0A8H7PQB2"/>
<protein>
    <recommendedName>
        <fullName evidence="6">Enoyl reductase (ER) domain-containing protein</fullName>
    </recommendedName>
</protein>
<dbReference type="Pfam" id="PF00107">
    <property type="entry name" value="ADH_zinc_N"/>
    <property type="match status" value="1"/>
</dbReference>
<dbReference type="Pfam" id="PF08240">
    <property type="entry name" value="ADH_N"/>
    <property type="match status" value="1"/>
</dbReference>
<evidence type="ECO:0000256" key="5">
    <source>
        <dbReference type="RuleBase" id="RU361277"/>
    </source>
</evidence>
<dbReference type="FunFam" id="3.40.50.720:FF:000022">
    <property type="entry name" value="Cinnamyl alcohol dehydrogenase"/>
    <property type="match status" value="1"/>
</dbReference>
<dbReference type="InterPro" id="IPR047109">
    <property type="entry name" value="CAD-like"/>
</dbReference>
<dbReference type="InterPro" id="IPR020843">
    <property type="entry name" value="ER"/>
</dbReference>
<dbReference type="InterPro" id="IPR011032">
    <property type="entry name" value="GroES-like_sf"/>
</dbReference>
<dbReference type="InterPro" id="IPR036291">
    <property type="entry name" value="NAD(P)-bd_dom_sf"/>
</dbReference>
<evidence type="ECO:0000259" key="6">
    <source>
        <dbReference type="SMART" id="SM00829"/>
    </source>
</evidence>
<evidence type="ECO:0000256" key="4">
    <source>
        <dbReference type="ARBA" id="ARBA00023002"/>
    </source>
</evidence>
<comment type="caution">
    <text evidence="7">The sequence shown here is derived from an EMBL/GenBank/DDBJ whole genome shotgun (WGS) entry which is preliminary data.</text>
</comment>
<keyword evidence="2 5" id="KW-0479">Metal-binding</keyword>
<dbReference type="PROSITE" id="PS00059">
    <property type="entry name" value="ADH_ZINC"/>
    <property type="match status" value="1"/>
</dbReference>
<dbReference type="EMBL" id="JAEPQZ010000009">
    <property type="protein sequence ID" value="KAG2177331.1"/>
    <property type="molecule type" value="Genomic_DNA"/>
</dbReference>
<proteinExistence type="inferred from homology"/>
<dbReference type="InterPro" id="IPR002328">
    <property type="entry name" value="ADH_Zn_CS"/>
</dbReference>
<dbReference type="CDD" id="cd05283">
    <property type="entry name" value="CAD1"/>
    <property type="match status" value="1"/>
</dbReference>
<dbReference type="Gene3D" id="3.40.50.720">
    <property type="entry name" value="NAD(P)-binding Rossmann-like Domain"/>
    <property type="match status" value="1"/>
</dbReference>
<evidence type="ECO:0000313" key="7">
    <source>
        <dbReference type="EMBL" id="KAG2177331.1"/>
    </source>
</evidence>
<accession>A0A8H7PQB2</accession>
<dbReference type="InterPro" id="IPR013149">
    <property type="entry name" value="ADH-like_C"/>
</dbReference>
<feature type="domain" description="Enoyl reductase (ER)" evidence="6">
    <location>
        <begin position="19"/>
        <end position="349"/>
    </location>
</feature>
<evidence type="ECO:0000313" key="8">
    <source>
        <dbReference type="Proteomes" id="UP000654370"/>
    </source>
</evidence>
<dbReference type="SUPFAM" id="SSF50129">
    <property type="entry name" value="GroES-like"/>
    <property type="match status" value="1"/>
</dbReference>
<name>A0A8H7PQB2_MORIS</name>
<dbReference type="SUPFAM" id="SSF51735">
    <property type="entry name" value="NAD(P)-binding Rossmann-fold domains"/>
    <property type="match status" value="1"/>
</dbReference>
<reference evidence="7" key="1">
    <citation type="submission" date="2020-12" db="EMBL/GenBank/DDBJ databases">
        <title>Metabolic potential, ecology and presence of endohyphal bacteria is reflected in genomic diversity of Mucoromycotina.</title>
        <authorList>
            <person name="Muszewska A."/>
            <person name="Okrasinska A."/>
            <person name="Steczkiewicz K."/>
            <person name="Drgas O."/>
            <person name="Orlowska M."/>
            <person name="Perlinska-Lenart U."/>
            <person name="Aleksandrzak-Piekarczyk T."/>
            <person name="Szatraj K."/>
            <person name="Zielenkiewicz U."/>
            <person name="Pilsyk S."/>
            <person name="Malc E."/>
            <person name="Mieczkowski P."/>
            <person name="Kruszewska J.S."/>
            <person name="Biernat P."/>
            <person name="Pawlowska J."/>
        </authorList>
    </citation>
    <scope>NUCLEOTIDE SEQUENCE</scope>
    <source>
        <strain evidence="7">WA0000067209</strain>
    </source>
</reference>
<gene>
    <name evidence="7" type="ORF">INT43_007988</name>
</gene>
<dbReference type="GO" id="GO:0016616">
    <property type="term" value="F:oxidoreductase activity, acting on the CH-OH group of donors, NAD or NADP as acceptor"/>
    <property type="evidence" value="ECO:0007669"/>
    <property type="project" value="InterPro"/>
</dbReference>
<organism evidence="7 8">
    <name type="scientific">Mortierella isabellina</name>
    <name type="common">Filamentous fungus</name>
    <name type="synonym">Umbelopsis isabellina</name>
    <dbReference type="NCBI Taxonomy" id="91625"/>
    <lineage>
        <taxon>Eukaryota</taxon>
        <taxon>Fungi</taxon>
        <taxon>Fungi incertae sedis</taxon>
        <taxon>Mucoromycota</taxon>
        <taxon>Mucoromycotina</taxon>
        <taxon>Umbelopsidomycetes</taxon>
        <taxon>Umbelopsidales</taxon>
        <taxon>Umbelopsidaceae</taxon>
        <taxon>Umbelopsis</taxon>
    </lineage>
</organism>